<dbReference type="CDD" id="cd11062">
    <property type="entry name" value="CYP58-like"/>
    <property type="match status" value="1"/>
</dbReference>
<dbReference type="GO" id="GO:0020037">
    <property type="term" value="F:heme binding"/>
    <property type="evidence" value="ECO:0007669"/>
    <property type="project" value="InterPro"/>
</dbReference>
<evidence type="ECO:0000256" key="5">
    <source>
        <dbReference type="RuleBase" id="RU000461"/>
    </source>
</evidence>
<evidence type="ECO:0000256" key="3">
    <source>
        <dbReference type="ARBA" id="ARBA00023004"/>
    </source>
</evidence>
<proteinExistence type="inferred from homology"/>
<sequence length="501" mass="55181">MTPKQASSQAEGHGLFGLIVGMSGSAIVAHPLLSFPITSILLLVARSIYRIFLHPISHIPGPLLPKTTSLWLHYHAYIGDEASAIHKLHQTYGPLVRVSPNEVDISDADAIQPIYISKGGFPKAACYGNFDIDGHQTIFSTTENEHRAPRAKAVVPLFSTKSIRENLSKIYACVDRFVERLSEEKVMGRPVNVLNLTRSLAVDVVSTHLFQENYNGTSEKGQTLSASAFVDAFVAVGRFFYLPNAVFLWVEWAATKWMGDEKTNESMDIIDKFVANLVEKTTRESTTFPGRMLAAGLSGSEVRAQCKDLLFAGTDSTGMNLATIFRNLALHPEKYHKLRSEITSDNALGPNALDAQALPYLSAVVKEGLRISMANPTRLPHIVPAGGWTFKSTYFPRNTIVGCSAFELHMNPSIFPNPRSFSPERWLDASEEMNKYWFAFGAGSRACIARNLATVELLCATERVVASGVLEGARAVGEVRIFEWFNSKVKGEKIELIWGGV</sequence>
<evidence type="ECO:0000313" key="7">
    <source>
        <dbReference type="EMBL" id="KAF1962028.1"/>
    </source>
</evidence>
<organism evidence="7 8">
    <name type="scientific">Byssothecium circinans</name>
    <dbReference type="NCBI Taxonomy" id="147558"/>
    <lineage>
        <taxon>Eukaryota</taxon>
        <taxon>Fungi</taxon>
        <taxon>Dikarya</taxon>
        <taxon>Ascomycota</taxon>
        <taxon>Pezizomycotina</taxon>
        <taxon>Dothideomycetes</taxon>
        <taxon>Pleosporomycetidae</taxon>
        <taxon>Pleosporales</taxon>
        <taxon>Massarineae</taxon>
        <taxon>Massarinaceae</taxon>
        <taxon>Byssothecium</taxon>
    </lineage>
</organism>
<keyword evidence="2 4" id="KW-0479">Metal-binding</keyword>
<keyword evidence="6" id="KW-1133">Transmembrane helix</keyword>
<keyword evidence="6" id="KW-0472">Membrane</keyword>
<evidence type="ECO:0000256" key="4">
    <source>
        <dbReference type="PIRSR" id="PIRSR602401-1"/>
    </source>
</evidence>
<keyword evidence="3 4" id="KW-0408">Iron</keyword>
<dbReference type="InterPro" id="IPR001128">
    <property type="entry name" value="Cyt_P450"/>
</dbReference>
<dbReference type="PRINTS" id="PR00385">
    <property type="entry name" value="P450"/>
</dbReference>
<dbReference type="PANTHER" id="PTHR24305:SF156">
    <property type="entry name" value="P450, PUTATIVE (EUROFUNG)-RELATED"/>
    <property type="match status" value="1"/>
</dbReference>
<accession>A0A6A5UB91</accession>
<keyword evidence="5" id="KW-0503">Monooxygenase</keyword>
<evidence type="ECO:0000313" key="8">
    <source>
        <dbReference type="Proteomes" id="UP000800035"/>
    </source>
</evidence>
<evidence type="ECO:0000256" key="1">
    <source>
        <dbReference type="ARBA" id="ARBA00001971"/>
    </source>
</evidence>
<feature type="transmembrane region" description="Helical" evidence="6">
    <location>
        <begin position="15"/>
        <end position="44"/>
    </location>
</feature>
<dbReference type="EMBL" id="ML976980">
    <property type="protein sequence ID" value="KAF1962028.1"/>
    <property type="molecule type" value="Genomic_DNA"/>
</dbReference>
<keyword evidence="6" id="KW-0812">Transmembrane</keyword>
<dbReference type="AlphaFoldDB" id="A0A6A5UB91"/>
<dbReference type="Gene3D" id="1.10.630.10">
    <property type="entry name" value="Cytochrome P450"/>
    <property type="match status" value="1"/>
</dbReference>
<gene>
    <name evidence="7" type="ORF">CC80DRAFT_522625</name>
</gene>
<dbReference type="InterPro" id="IPR036396">
    <property type="entry name" value="Cyt_P450_sf"/>
</dbReference>
<dbReference type="GO" id="GO:0004497">
    <property type="term" value="F:monooxygenase activity"/>
    <property type="evidence" value="ECO:0007669"/>
    <property type="project" value="UniProtKB-KW"/>
</dbReference>
<dbReference type="Pfam" id="PF00067">
    <property type="entry name" value="p450"/>
    <property type="match status" value="1"/>
</dbReference>
<keyword evidence="8" id="KW-1185">Reference proteome</keyword>
<protein>
    <submittedName>
        <fullName evidence="7">Cytochrome P450 4A10</fullName>
    </submittedName>
</protein>
<dbReference type="PRINTS" id="PR00463">
    <property type="entry name" value="EP450I"/>
</dbReference>
<comment type="similarity">
    <text evidence="5">Belongs to the cytochrome P450 family.</text>
</comment>
<dbReference type="PANTHER" id="PTHR24305">
    <property type="entry name" value="CYTOCHROME P450"/>
    <property type="match status" value="1"/>
</dbReference>
<keyword evidence="4 5" id="KW-0349">Heme</keyword>
<comment type="cofactor">
    <cofactor evidence="1 4">
        <name>heme</name>
        <dbReference type="ChEBI" id="CHEBI:30413"/>
    </cofactor>
</comment>
<evidence type="ECO:0000256" key="6">
    <source>
        <dbReference type="SAM" id="Phobius"/>
    </source>
</evidence>
<dbReference type="InterPro" id="IPR050121">
    <property type="entry name" value="Cytochrome_P450_monoxygenase"/>
</dbReference>
<reference evidence="7" key="1">
    <citation type="journal article" date="2020" name="Stud. Mycol.">
        <title>101 Dothideomycetes genomes: a test case for predicting lifestyles and emergence of pathogens.</title>
        <authorList>
            <person name="Haridas S."/>
            <person name="Albert R."/>
            <person name="Binder M."/>
            <person name="Bloem J."/>
            <person name="Labutti K."/>
            <person name="Salamov A."/>
            <person name="Andreopoulos B."/>
            <person name="Baker S."/>
            <person name="Barry K."/>
            <person name="Bills G."/>
            <person name="Bluhm B."/>
            <person name="Cannon C."/>
            <person name="Castanera R."/>
            <person name="Culley D."/>
            <person name="Daum C."/>
            <person name="Ezra D."/>
            <person name="Gonzalez J."/>
            <person name="Henrissat B."/>
            <person name="Kuo A."/>
            <person name="Liang C."/>
            <person name="Lipzen A."/>
            <person name="Lutzoni F."/>
            <person name="Magnuson J."/>
            <person name="Mondo S."/>
            <person name="Nolan M."/>
            <person name="Ohm R."/>
            <person name="Pangilinan J."/>
            <person name="Park H.-J."/>
            <person name="Ramirez L."/>
            <person name="Alfaro M."/>
            <person name="Sun H."/>
            <person name="Tritt A."/>
            <person name="Yoshinaga Y."/>
            <person name="Zwiers L.-H."/>
            <person name="Turgeon B."/>
            <person name="Goodwin S."/>
            <person name="Spatafora J."/>
            <person name="Crous P."/>
            <person name="Grigoriev I."/>
        </authorList>
    </citation>
    <scope>NUCLEOTIDE SEQUENCE</scope>
    <source>
        <strain evidence="7">CBS 675.92</strain>
    </source>
</reference>
<dbReference type="PROSITE" id="PS00086">
    <property type="entry name" value="CYTOCHROME_P450"/>
    <property type="match status" value="1"/>
</dbReference>
<name>A0A6A5UB91_9PLEO</name>
<evidence type="ECO:0000256" key="2">
    <source>
        <dbReference type="ARBA" id="ARBA00022723"/>
    </source>
</evidence>
<keyword evidence="5" id="KW-0560">Oxidoreductase</keyword>
<dbReference type="OrthoDB" id="1470350at2759"/>
<dbReference type="InterPro" id="IPR002401">
    <property type="entry name" value="Cyt_P450_E_grp-I"/>
</dbReference>
<dbReference type="InterPro" id="IPR017972">
    <property type="entry name" value="Cyt_P450_CS"/>
</dbReference>
<dbReference type="GO" id="GO:0016705">
    <property type="term" value="F:oxidoreductase activity, acting on paired donors, with incorporation or reduction of molecular oxygen"/>
    <property type="evidence" value="ECO:0007669"/>
    <property type="project" value="InterPro"/>
</dbReference>
<dbReference type="Proteomes" id="UP000800035">
    <property type="component" value="Unassembled WGS sequence"/>
</dbReference>
<dbReference type="SUPFAM" id="SSF48264">
    <property type="entry name" value="Cytochrome P450"/>
    <property type="match status" value="1"/>
</dbReference>
<dbReference type="GO" id="GO:0005506">
    <property type="term" value="F:iron ion binding"/>
    <property type="evidence" value="ECO:0007669"/>
    <property type="project" value="InterPro"/>
</dbReference>
<feature type="binding site" description="axial binding residue" evidence="4">
    <location>
        <position position="447"/>
    </location>
    <ligand>
        <name>heme</name>
        <dbReference type="ChEBI" id="CHEBI:30413"/>
    </ligand>
    <ligandPart>
        <name>Fe</name>
        <dbReference type="ChEBI" id="CHEBI:18248"/>
    </ligandPart>
</feature>